<evidence type="ECO:0000256" key="3">
    <source>
        <dbReference type="ARBA" id="ARBA00011950"/>
    </source>
</evidence>
<dbReference type="EMBL" id="CADCVX010000434">
    <property type="protein sequence ID" value="CAA9524234.1"/>
    <property type="molecule type" value="Genomic_DNA"/>
</dbReference>
<dbReference type="EC" id="2.8.1.12" evidence="3"/>
<protein>
    <recommendedName>
        <fullName evidence="4">Molybdopterin synthase catalytic subunit</fullName>
        <ecNumber evidence="3">2.8.1.12</ecNumber>
    </recommendedName>
    <alternativeName>
        <fullName evidence="10">MPT synthase subunit 2</fullName>
    </alternativeName>
    <alternativeName>
        <fullName evidence="8">Molybdenum cofactor biosynthesis protein E</fullName>
    </alternativeName>
    <alternativeName>
        <fullName evidence="9">Molybdopterin-converting factor large subunit</fullName>
    </alternativeName>
    <alternativeName>
        <fullName evidence="11">Molybdopterin-converting factor subunit 2</fullName>
    </alternativeName>
</protein>
<keyword evidence="5" id="KW-0501">Molybdenum cofactor biosynthesis</keyword>
<dbReference type="GO" id="GO:0006777">
    <property type="term" value="P:Mo-molybdopterin cofactor biosynthetic process"/>
    <property type="evidence" value="ECO:0007669"/>
    <property type="project" value="UniProtKB-KW"/>
</dbReference>
<evidence type="ECO:0000256" key="5">
    <source>
        <dbReference type="ARBA" id="ARBA00023150"/>
    </source>
</evidence>
<dbReference type="AlphaFoldDB" id="A0A6J4TIM7"/>
<comment type="subunit">
    <text evidence="7">Heterotetramer of 2 MoaD subunits and 2 MoaE subunits. Also stable as homodimer. The enzyme changes between these two forms during catalysis.</text>
</comment>
<evidence type="ECO:0000256" key="1">
    <source>
        <dbReference type="ARBA" id="ARBA00005046"/>
    </source>
</evidence>
<proteinExistence type="inferred from homology"/>
<keyword evidence="13" id="KW-0808">Transferase</keyword>
<reference evidence="13" key="1">
    <citation type="submission" date="2020-02" db="EMBL/GenBank/DDBJ databases">
        <authorList>
            <person name="Meier V. D."/>
        </authorList>
    </citation>
    <scope>NUCLEOTIDE SEQUENCE</scope>
    <source>
        <strain evidence="13">AVDCRST_MAG91</strain>
    </source>
</reference>
<dbReference type="Gene3D" id="3.90.1170.40">
    <property type="entry name" value="Molybdopterin biosynthesis MoaE subunit"/>
    <property type="match status" value="1"/>
</dbReference>
<evidence type="ECO:0000313" key="13">
    <source>
        <dbReference type="EMBL" id="CAA9524234.1"/>
    </source>
</evidence>
<comment type="similarity">
    <text evidence="2">Belongs to the MoaE family.</text>
</comment>
<evidence type="ECO:0000256" key="10">
    <source>
        <dbReference type="ARBA" id="ARBA00030781"/>
    </source>
</evidence>
<evidence type="ECO:0000256" key="2">
    <source>
        <dbReference type="ARBA" id="ARBA00005426"/>
    </source>
</evidence>
<evidence type="ECO:0000256" key="9">
    <source>
        <dbReference type="ARBA" id="ARBA00030407"/>
    </source>
</evidence>
<evidence type="ECO:0000256" key="4">
    <source>
        <dbReference type="ARBA" id="ARBA00013858"/>
    </source>
</evidence>
<evidence type="ECO:0000256" key="6">
    <source>
        <dbReference type="ARBA" id="ARBA00025448"/>
    </source>
</evidence>
<dbReference type="Pfam" id="PF02391">
    <property type="entry name" value="MoaE"/>
    <property type="match status" value="1"/>
</dbReference>
<dbReference type="PANTHER" id="PTHR23404">
    <property type="entry name" value="MOLYBDOPTERIN SYNTHASE RELATED"/>
    <property type="match status" value="1"/>
</dbReference>
<dbReference type="UniPathway" id="UPA00344"/>
<dbReference type="InterPro" id="IPR036563">
    <property type="entry name" value="MoaE_sf"/>
</dbReference>
<comment type="pathway">
    <text evidence="1">Cofactor biosynthesis; molybdopterin biosynthesis.</text>
</comment>
<evidence type="ECO:0000256" key="8">
    <source>
        <dbReference type="ARBA" id="ARBA00029745"/>
    </source>
</evidence>
<sequence length="153" mass="17003">MIRVQEEPFDASAELARLAERAPSAGAVAAFIGLVRPASGEDAVTRLELQHHPRFTLQTVEAIGEDGRRRFGLQAMTIIHRYGILDPGEAIVFVAAAAEHRRAAFDAVDYLMDRLKTEAAFWKREHGSAGARWIEARADDHADRRRWGDGRGD</sequence>
<dbReference type="GO" id="GO:0030366">
    <property type="term" value="F:molybdopterin synthase activity"/>
    <property type="evidence" value="ECO:0007669"/>
    <property type="project" value="UniProtKB-EC"/>
</dbReference>
<evidence type="ECO:0000256" key="12">
    <source>
        <dbReference type="ARBA" id="ARBA00049878"/>
    </source>
</evidence>
<gene>
    <name evidence="13" type="ORF">AVDCRST_MAG91-2396</name>
</gene>
<name>A0A6J4TIM7_9SPHN</name>
<evidence type="ECO:0000256" key="7">
    <source>
        <dbReference type="ARBA" id="ARBA00026066"/>
    </source>
</evidence>
<accession>A0A6J4TIM7</accession>
<dbReference type="SUPFAM" id="SSF54690">
    <property type="entry name" value="Molybdopterin synthase subunit MoaE"/>
    <property type="match status" value="1"/>
</dbReference>
<comment type="function">
    <text evidence="6">Converts molybdopterin precursor Z into molybdopterin. This requires the incorporation of two sulfur atoms into precursor Z to generate a dithiolene group. The sulfur is provided by MoaD.</text>
</comment>
<dbReference type="InterPro" id="IPR003448">
    <property type="entry name" value="Mopterin_biosynth_MoaE"/>
</dbReference>
<evidence type="ECO:0000256" key="11">
    <source>
        <dbReference type="ARBA" id="ARBA00032474"/>
    </source>
</evidence>
<dbReference type="CDD" id="cd00756">
    <property type="entry name" value="MoaE"/>
    <property type="match status" value="1"/>
</dbReference>
<comment type="catalytic activity">
    <reaction evidence="12">
        <text>2 [molybdopterin-synthase sulfur-carrier protein]-C-terminal-Gly-aminoethanethioate + cyclic pyranopterin phosphate + H2O = molybdopterin + 2 [molybdopterin-synthase sulfur-carrier protein]-C-terminal Gly-Gly + 2 H(+)</text>
        <dbReference type="Rhea" id="RHEA:26333"/>
        <dbReference type="Rhea" id="RHEA-COMP:12202"/>
        <dbReference type="Rhea" id="RHEA-COMP:19907"/>
        <dbReference type="ChEBI" id="CHEBI:15377"/>
        <dbReference type="ChEBI" id="CHEBI:15378"/>
        <dbReference type="ChEBI" id="CHEBI:58698"/>
        <dbReference type="ChEBI" id="CHEBI:59648"/>
        <dbReference type="ChEBI" id="CHEBI:90778"/>
        <dbReference type="ChEBI" id="CHEBI:232372"/>
        <dbReference type="EC" id="2.8.1.12"/>
    </reaction>
</comment>
<organism evidence="13">
    <name type="scientific">uncultured Sphingomonadaceae bacterium</name>
    <dbReference type="NCBI Taxonomy" id="169976"/>
    <lineage>
        <taxon>Bacteria</taxon>
        <taxon>Pseudomonadati</taxon>
        <taxon>Pseudomonadota</taxon>
        <taxon>Alphaproteobacteria</taxon>
        <taxon>Sphingomonadales</taxon>
        <taxon>Sphingomonadaceae</taxon>
        <taxon>environmental samples</taxon>
    </lineage>
</organism>